<feature type="compositionally biased region" description="Basic and acidic residues" evidence="2">
    <location>
        <begin position="1334"/>
        <end position="1343"/>
    </location>
</feature>
<keyword evidence="3" id="KW-0812">Transmembrane</keyword>
<feature type="region of interest" description="Disordered" evidence="2">
    <location>
        <begin position="2116"/>
        <end position="2136"/>
    </location>
</feature>
<feature type="transmembrane region" description="Helical" evidence="3">
    <location>
        <begin position="219"/>
        <end position="238"/>
    </location>
</feature>
<dbReference type="RefSeq" id="YP_009184811.1">
    <property type="nucleotide sequence ID" value="NC_028581.1"/>
</dbReference>
<feature type="coiled-coil region" evidence="1">
    <location>
        <begin position="1043"/>
        <end position="1075"/>
    </location>
</feature>
<keyword evidence="3" id="KW-0472">Membrane</keyword>
<evidence type="ECO:0000256" key="3">
    <source>
        <dbReference type="SAM" id="Phobius"/>
    </source>
</evidence>
<feature type="compositionally biased region" description="Basic and acidic residues" evidence="2">
    <location>
        <begin position="1308"/>
        <end position="1322"/>
    </location>
</feature>
<keyword evidence="1" id="KW-0175">Coiled coil</keyword>
<gene>
    <name evidence="4" type="primary">ycf1</name>
</gene>
<feature type="transmembrane region" description="Helical" evidence="3">
    <location>
        <begin position="308"/>
        <end position="334"/>
    </location>
</feature>
<geneLocation type="chloroplast" evidence="4"/>
<keyword evidence="4" id="KW-0934">Plastid</keyword>
<organism evidence="4">
    <name type="scientific">Jenufa perforata</name>
    <dbReference type="NCBI Taxonomy" id="993091"/>
    <lineage>
        <taxon>Eukaryota</taxon>
        <taxon>Viridiplantae</taxon>
        <taxon>Chlorophyta</taxon>
        <taxon>core chlorophytes</taxon>
        <taxon>Chlorophyceae</taxon>
        <taxon>Jenufa</taxon>
    </lineage>
</organism>
<accession>A0A0S2LNX8</accession>
<keyword evidence="4" id="KW-0150">Chloroplast</keyword>
<feature type="transmembrane region" description="Helical" evidence="3">
    <location>
        <begin position="119"/>
        <end position="139"/>
    </location>
</feature>
<dbReference type="GeneID" id="26378553"/>
<feature type="transmembrane region" description="Helical" evidence="3">
    <location>
        <begin position="151"/>
        <end position="172"/>
    </location>
</feature>
<dbReference type="EMBL" id="KT625413">
    <property type="protein sequence ID" value="ALO62906.1"/>
    <property type="molecule type" value="Genomic_DNA"/>
</dbReference>
<feature type="transmembrane region" description="Helical" evidence="3">
    <location>
        <begin position="178"/>
        <end position="199"/>
    </location>
</feature>
<reference evidence="4" key="1">
    <citation type="journal article" date="2015" name="BMC Evol. Biol.">
        <title>Chloroplast phylogenomic analysis of chlorophyte green algae identifies a novel lineage sister to the Sphaeropleales (Chlorophyceae).</title>
        <authorList>
            <person name="Lemieux C."/>
            <person name="Vincent A.T."/>
            <person name="Labarre A."/>
            <person name="Otis C."/>
            <person name="Turmel M."/>
        </authorList>
    </citation>
    <scope>NUCLEOTIDE SEQUENCE</scope>
</reference>
<sequence length="2184" mass="260795">MFTLISLVTSVKDYVEITHKLIESDHLWRDAISPSYFDFGAILTYIVLTFKQFFTDFITFSWIQKIWGLHFIIPEITKTIISEVSVLDGYFHNAFTFLETPVSYENQNSIVLLSFLEKFSIGFLNSLFLIFPTSIANIISLRRFIMQGVEAGYISGLGTLTGNLIWLASILFGWRFLVIPWLSLDVLRYLLGFVLLTKYMWDSYTERRMVLEDISKRKIFLLNFLLAFTEQTNIYPFLSNISLGSDATILENFPSETFFGFFSIHFFYLLGIGVGSLSLLQLTCWFWENQAFRLYLWMMPYFKMTTGFYSKMLNFVFLYITMLCTFSNLAYFGLDTTVMNPIGFVNEERALDQKALLETVFLNTKASDRNTRRNRGRHGRRERWKRRVRKFRTFDASLYDQGIYDLFTLEDLNYGFDRFWLRRKMRNHKIRFRFFPGPWMRSFKKQLARPRLDSFMGPRVEFFRLLFEQAYHPNFHSSIGLSSKKKNLDFEKNGKSKIYKKENLTNAEIKQANCLDCKTRMEENSIIQKFLRKISDRIKIAKISGHESLNHSLYLSNQRLYKSKYLQLKNKTRNKVSDNRKFQNSSLPQKNHRDNLFLRTQKRFLQLKETPIKEESREKISKKERAILRYKTFLFNTKEKEKKENLYQNFSTPSTLLHPLKFFVQKEQNFKRKLKNYGPSIYRNFGIEKNSPYLQIFLKKLFYYYKPTLRWKRTMHNATLRKSRRKGTRIVRRLNVSKNTLLLSSIFSSFENKKENQKNNFNLKNTTNENKKIKDFKKEQLDKEKKFFLYLTLASNRNKAQQKPTHFYSLVDKRATRFRFQIFKDVLQNWYYTPFNRFLLKMDVDAFLKRQPFSHFLTTKEELLLHLRRFLLSEHYETLRWYTLMQHYKTFKTRIGGTKSFANRVYNQQFQGTFKKIRHLFSITPSFSNNSLNVLKFDQPLYNEYPNNRDFSILDDSLVHEEILVLKNLIKDELNSNNKLDYPKDLINQSTNVIRSYLLQTTPKRQKYIEQLLKEKNYKEVTKFLFSGKKLRGTQPNINKSSFLEQEKNYLLTEKEKEELTKELKEREIFEQEKEYSTKKSLEFLKKSQSYIYDQESLQDFLVQYLEKKSKQNQKQKKNLEDRLEKIKNWPLLSSSSFNNKVVNKEENFALSLSLSKKEKQIKKNKGELNPINSTNTAIKKAVSDVLMNYSEAPNSIKNKRKIAQKVKLLDFSVQQKIPEEKKISELLKDKNLTNRQNKIKAMFSFFSLKKKKSQRKFQFLTNKLKITKKNIFKKDKLNPESWKKRQKSDIDQQEIRNTLKRLKQKKQKDGKEEIQETKNGDNAENLEESLSTIDRKKKDSNRSYKKSAKKNKKLLTQILSNPIPANESIFAKRKQQNFEMKASSRGKSSGIKPQSPIKETIINDSLFYENQIKRKEKEENLNEFQQVNPKQRRTRLRKQRYWKEYKKPKFDQNKLKKIMYEHSLESFYDDFWKTKKLSKGYALLQKWWWQNFVPNNQANLEAFIKIKKDQALQKKLENFSSEEILKRSNTINRYGLNMSDFKNFDSILKIENLEQRKKILENLFQIGDTDLNPLALPQALKIRNELKENTENSLLFESLKQNSTFSNNMISFDDKKNHVNSFDLSEMNEVKEENNKENPVNRLTSQVFSSQISNPQNLDNTNISNLRKSQHIIGINPMPFYAGWDETLRKFVVTNRLLSRQQMDVNYEEKDKLNSLNRSVVKGLNNVFSNFPLQGMNAATTLYWQVPFTTYDPDQFFALGTDGFSPLGWKRFHFRHINSSGGVLSNSLNSPINPLLVRTKTYMQDLKKSNNQNMSTSYKIQLKIFNMLKISTKKSSTLEKKLHRRIKKKYKRVKKHPRPPVWFPSGPLLHEVLPVHYIFVFYQRSRLPRDRYIRRRLRRGFSYNSWTAFRQNVYQRKNNLGISKLDFTLRRRIKPRRRYHKKTKLQINSNLPRRRPFRTLSSLLSFSSNQELRKENTKKENNEKQKLNENVSKQYVKNLKFFRPFPKGVMKQQKIVLKDGQEQEFPRKFFSSKLELSSSKRISYLTSLQEKKNARKKYSVGSDNLRIRQLRRRVQRQVFRPVWRYRPRSGGFVWPGDYLRLELVKSPTLKTSFVGSSDSSKKISEKKRKMRPTQSIPEWQIQPKKYLLQKQNIKVLKKRLEKSYNLRKMHQKVEELKFLLAKK</sequence>
<name>A0A0S2LNX8_9CHLO</name>
<keyword evidence="3" id="KW-1133">Transmembrane helix</keyword>
<evidence type="ECO:0000256" key="2">
    <source>
        <dbReference type="SAM" id="MobiDB-lite"/>
    </source>
</evidence>
<evidence type="ECO:0000313" key="4">
    <source>
        <dbReference type="EMBL" id="ALO62906.1"/>
    </source>
</evidence>
<proteinExistence type="predicted"/>
<feature type="transmembrane region" description="Helical" evidence="3">
    <location>
        <begin position="258"/>
        <end position="287"/>
    </location>
</feature>
<evidence type="ECO:0000256" key="1">
    <source>
        <dbReference type="SAM" id="Coils"/>
    </source>
</evidence>
<protein>
    <submittedName>
        <fullName evidence="4">Hypothetical chloroplast RF1</fullName>
    </submittedName>
</protein>
<feature type="region of interest" description="Disordered" evidence="2">
    <location>
        <begin position="1303"/>
        <end position="1350"/>
    </location>
</feature>